<gene>
    <name evidence="5" type="ORF">FMOSSE_LOCUS70</name>
</gene>
<keyword evidence="3" id="KW-0689">Ribosomal protein</keyword>
<evidence type="ECO:0000256" key="3">
    <source>
        <dbReference type="ARBA" id="ARBA00022980"/>
    </source>
</evidence>
<reference evidence="5" key="1">
    <citation type="submission" date="2021-06" db="EMBL/GenBank/DDBJ databases">
        <authorList>
            <person name="Kallberg Y."/>
            <person name="Tangrot J."/>
            <person name="Rosling A."/>
        </authorList>
    </citation>
    <scope>NUCLEOTIDE SEQUENCE</scope>
    <source>
        <strain evidence="5">87-6 pot B 2015</strain>
    </source>
</reference>
<keyword evidence="4" id="KW-0687">Ribonucleoprotein</keyword>
<dbReference type="InterPro" id="IPR002674">
    <property type="entry name" value="Ribosomal_eL43"/>
</dbReference>
<dbReference type="PANTHER" id="PTHR48129:SF1">
    <property type="entry name" value="LARGE RIBOSOMAL SUBUNIT PROTEIN EL43"/>
    <property type="match status" value="1"/>
</dbReference>
<organism evidence="5 6">
    <name type="scientific">Funneliformis mosseae</name>
    <name type="common">Endomycorrhizal fungus</name>
    <name type="synonym">Glomus mosseae</name>
    <dbReference type="NCBI Taxonomy" id="27381"/>
    <lineage>
        <taxon>Eukaryota</taxon>
        <taxon>Fungi</taxon>
        <taxon>Fungi incertae sedis</taxon>
        <taxon>Mucoromycota</taxon>
        <taxon>Glomeromycotina</taxon>
        <taxon>Glomeromycetes</taxon>
        <taxon>Glomerales</taxon>
        <taxon>Glomeraceae</taxon>
        <taxon>Funneliformis</taxon>
    </lineage>
</organism>
<dbReference type="InterPro" id="IPR011332">
    <property type="entry name" value="Ribosomal_zn-bd"/>
</dbReference>
<keyword evidence="6" id="KW-1185">Reference proteome</keyword>
<dbReference type="InterPro" id="IPR050522">
    <property type="entry name" value="Ribosomal_protein_eL43"/>
</dbReference>
<evidence type="ECO:0000256" key="1">
    <source>
        <dbReference type="ARBA" id="ARBA00008672"/>
    </source>
</evidence>
<name>A0A9N8UYD7_FUNMO</name>
<evidence type="ECO:0000313" key="5">
    <source>
        <dbReference type="EMBL" id="CAG8434347.1"/>
    </source>
</evidence>
<dbReference type="GO" id="GO:0006412">
    <property type="term" value="P:translation"/>
    <property type="evidence" value="ECO:0007669"/>
    <property type="project" value="InterPro"/>
</dbReference>
<comment type="similarity">
    <text evidence="1">Belongs to the eukaryotic ribosomal protein eL43 family.</text>
</comment>
<dbReference type="GO" id="GO:1990904">
    <property type="term" value="C:ribonucleoprotein complex"/>
    <property type="evidence" value="ECO:0007669"/>
    <property type="project" value="UniProtKB-KW"/>
</dbReference>
<dbReference type="GO" id="GO:0003735">
    <property type="term" value="F:structural constituent of ribosome"/>
    <property type="evidence" value="ECO:0007669"/>
    <property type="project" value="InterPro"/>
</dbReference>
<dbReference type="GO" id="GO:0005840">
    <property type="term" value="C:ribosome"/>
    <property type="evidence" value="ECO:0007669"/>
    <property type="project" value="UniProtKB-KW"/>
</dbReference>
<protein>
    <submittedName>
        <fullName evidence="5">14014_t:CDS:1</fullName>
    </submittedName>
</protein>
<dbReference type="InterPro" id="IPR011331">
    <property type="entry name" value="Ribosomal_eL37/eL43"/>
</dbReference>
<dbReference type="Pfam" id="PF01780">
    <property type="entry name" value="Ribosomal_L37ae"/>
    <property type="match status" value="1"/>
</dbReference>
<dbReference type="HAMAP" id="MF_00327">
    <property type="entry name" value="Ribosomal_eL43"/>
    <property type="match status" value="1"/>
</dbReference>
<dbReference type="NCBIfam" id="NF003058">
    <property type="entry name" value="PRK03976.1"/>
    <property type="match status" value="1"/>
</dbReference>
<dbReference type="EMBL" id="CAJVPP010000006">
    <property type="protein sequence ID" value="CAG8434347.1"/>
    <property type="molecule type" value="Genomic_DNA"/>
</dbReference>
<keyword evidence="2" id="KW-0862">Zinc</keyword>
<dbReference type="AlphaFoldDB" id="A0A9N8UYD7"/>
<dbReference type="SUPFAM" id="SSF57829">
    <property type="entry name" value="Zn-binding ribosomal proteins"/>
    <property type="match status" value="1"/>
</dbReference>
<sequence>MLEKSIRVDWYKSLYLDQKVLENANFRFLSFQLFASILMAKRTKKVGVVGKYGTRYGASLRKQIKKMEITQHAKYTCNFCGKDTVKRKAVGIWHCRACKKVLAGGAWTVSTTTAATVRSTVRRLREIMES</sequence>
<evidence type="ECO:0000256" key="4">
    <source>
        <dbReference type="ARBA" id="ARBA00023274"/>
    </source>
</evidence>
<dbReference type="Gene3D" id="2.20.25.30">
    <property type="match status" value="1"/>
</dbReference>
<dbReference type="PANTHER" id="PTHR48129">
    <property type="entry name" value="60S RIBOSOMAL PROTEIN L37A"/>
    <property type="match status" value="1"/>
</dbReference>
<evidence type="ECO:0000256" key="2">
    <source>
        <dbReference type="ARBA" id="ARBA00022833"/>
    </source>
</evidence>
<accession>A0A9N8UYD7</accession>
<proteinExistence type="inferred from homology"/>
<comment type="caution">
    <text evidence="5">The sequence shown here is derived from an EMBL/GenBank/DDBJ whole genome shotgun (WGS) entry which is preliminary data.</text>
</comment>
<evidence type="ECO:0000313" key="6">
    <source>
        <dbReference type="Proteomes" id="UP000789375"/>
    </source>
</evidence>
<dbReference type="FunFam" id="2.20.25.30:FF:000002">
    <property type="entry name" value="60S ribosomal protein L37a"/>
    <property type="match status" value="1"/>
</dbReference>
<dbReference type="NCBIfam" id="TIGR00280">
    <property type="entry name" value="eL43_euk_arch"/>
    <property type="match status" value="1"/>
</dbReference>
<dbReference type="Proteomes" id="UP000789375">
    <property type="component" value="Unassembled WGS sequence"/>
</dbReference>